<dbReference type="EMBL" id="VDEP01000509">
    <property type="protein sequence ID" value="KAA1066735.1"/>
    <property type="molecule type" value="Genomic_DNA"/>
</dbReference>
<evidence type="ECO:0000313" key="4">
    <source>
        <dbReference type="Proteomes" id="UP000325313"/>
    </source>
</evidence>
<sequence>MMVRGWRGEAIRETDPAKIVPPTVDRSPLQKDSDIRLPLALTNHKLQAKPGVYR</sequence>
<proteinExistence type="predicted"/>
<evidence type="ECO:0000313" key="2">
    <source>
        <dbReference type="EMBL" id="KAA1071937.1"/>
    </source>
</evidence>
<dbReference type="Proteomes" id="UP000324748">
    <property type="component" value="Unassembled WGS sequence"/>
</dbReference>
<dbReference type="AlphaFoldDB" id="A0A5B0LQT6"/>
<keyword evidence="3" id="KW-1185">Reference proteome</keyword>
<gene>
    <name evidence="2" type="ORF">PGT21_023359</name>
    <name evidence="1" type="ORF">PGTUg99_018531</name>
</gene>
<dbReference type="EMBL" id="VSWC01000170">
    <property type="protein sequence ID" value="KAA1071937.1"/>
    <property type="molecule type" value="Genomic_DNA"/>
</dbReference>
<protein>
    <submittedName>
        <fullName evidence="1">Uncharacterized protein</fullName>
    </submittedName>
</protein>
<comment type="caution">
    <text evidence="1">The sequence shown here is derived from an EMBL/GenBank/DDBJ whole genome shotgun (WGS) entry which is preliminary data.</text>
</comment>
<reference evidence="3 4" key="1">
    <citation type="submission" date="2019-05" db="EMBL/GenBank/DDBJ databases">
        <title>Emergence of the Ug99 lineage of the wheat stem rust pathogen through somatic hybridization.</title>
        <authorList>
            <person name="Li F."/>
            <person name="Upadhyaya N.M."/>
            <person name="Sperschneider J."/>
            <person name="Matny O."/>
            <person name="Nguyen-Phuc H."/>
            <person name="Mago R."/>
            <person name="Raley C."/>
            <person name="Miller M.E."/>
            <person name="Silverstein K.A.T."/>
            <person name="Henningsen E."/>
            <person name="Hirsch C.D."/>
            <person name="Visser B."/>
            <person name="Pretorius Z.A."/>
            <person name="Steffenson B.J."/>
            <person name="Schwessinger B."/>
            <person name="Dodds P.N."/>
            <person name="Figueroa M."/>
        </authorList>
    </citation>
    <scope>NUCLEOTIDE SEQUENCE [LARGE SCALE GENOMIC DNA]</scope>
    <source>
        <strain evidence="2">21-0</strain>
        <strain evidence="1 4">Ug99</strain>
    </source>
</reference>
<accession>A0A5B0LQT6</accession>
<dbReference type="Proteomes" id="UP000325313">
    <property type="component" value="Unassembled WGS sequence"/>
</dbReference>
<organism evidence="1 4">
    <name type="scientific">Puccinia graminis f. sp. tritici</name>
    <dbReference type="NCBI Taxonomy" id="56615"/>
    <lineage>
        <taxon>Eukaryota</taxon>
        <taxon>Fungi</taxon>
        <taxon>Dikarya</taxon>
        <taxon>Basidiomycota</taxon>
        <taxon>Pucciniomycotina</taxon>
        <taxon>Pucciniomycetes</taxon>
        <taxon>Pucciniales</taxon>
        <taxon>Pucciniaceae</taxon>
        <taxon>Puccinia</taxon>
    </lineage>
</organism>
<evidence type="ECO:0000313" key="3">
    <source>
        <dbReference type="Proteomes" id="UP000324748"/>
    </source>
</evidence>
<name>A0A5B0LQT6_PUCGR</name>
<evidence type="ECO:0000313" key="1">
    <source>
        <dbReference type="EMBL" id="KAA1066735.1"/>
    </source>
</evidence>